<organism evidence="6 8">
    <name type="scientific">Candidatus Iainarchaeum sp</name>
    <dbReference type="NCBI Taxonomy" id="3101447"/>
    <lineage>
        <taxon>Archaea</taxon>
        <taxon>Candidatus Iainarchaeota</taxon>
        <taxon>Candidatus Iainarchaeia</taxon>
        <taxon>Candidatus Iainarchaeales</taxon>
        <taxon>Candidatus Iainarchaeaceae</taxon>
        <taxon>Candidatus Iainarchaeum</taxon>
    </lineage>
</organism>
<accession>A0A7J4JFZ4</accession>
<protein>
    <recommendedName>
        <fullName evidence="4">A-type ATP synthase subunit D</fullName>
    </recommendedName>
</protein>
<keyword evidence="4" id="KW-0472">Membrane</keyword>
<evidence type="ECO:0000256" key="1">
    <source>
        <dbReference type="ARBA" id="ARBA00005850"/>
    </source>
</evidence>
<dbReference type="Proteomes" id="UP000564964">
    <property type="component" value="Unassembled WGS sequence"/>
</dbReference>
<dbReference type="NCBIfam" id="TIGR00309">
    <property type="entry name" value="V_ATPase_subD"/>
    <property type="match status" value="1"/>
</dbReference>
<keyword evidence="4" id="KW-0375">Hydrogen ion transport</keyword>
<keyword evidence="2 4" id="KW-0813">Transport</keyword>
<dbReference type="Proteomes" id="UP000678237">
    <property type="component" value="Unassembled WGS sequence"/>
</dbReference>
<comment type="subcellular location">
    <subcellularLocation>
        <location evidence="4">Cell membrane</location>
        <topology evidence="4">Peripheral membrane protein</topology>
    </subcellularLocation>
</comment>
<dbReference type="GO" id="GO:0005886">
    <property type="term" value="C:plasma membrane"/>
    <property type="evidence" value="ECO:0007669"/>
    <property type="project" value="UniProtKB-SubCell"/>
</dbReference>
<dbReference type="Pfam" id="PF01813">
    <property type="entry name" value="ATP-synt_D"/>
    <property type="match status" value="1"/>
</dbReference>
<evidence type="ECO:0000313" key="8">
    <source>
        <dbReference type="Proteomes" id="UP000564964"/>
    </source>
</evidence>
<dbReference type="Gene3D" id="1.10.287.3240">
    <property type="match status" value="1"/>
</dbReference>
<dbReference type="PANTHER" id="PTHR11671">
    <property type="entry name" value="V-TYPE ATP SYNTHASE SUBUNIT D"/>
    <property type="match status" value="1"/>
</dbReference>
<dbReference type="EMBL" id="JAGVWE010000005">
    <property type="protein sequence ID" value="MBS3063444.1"/>
    <property type="molecule type" value="Genomic_DNA"/>
</dbReference>
<sequence>MAEEDIKTTRLELIETRGRVVLAEKGHNLLKQKQDVLILEFFKILGKAKDLRNELNTQMTAAFQGLAVAEAYHGIHELEAVALAVKTASGINVQVKNVMGVKIPEIRGRDVKKTLTERGYSVVGTSAKIDEAASAFEGALEMVIKLGETENALKRLVREIEKTKRRVNSLEFILIPRLKEKVKIISMRLEGLERDQFIALKIVKKKIAAKKAA</sequence>
<keyword evidence="5" id="KW-0175">Coiled coil</keyword>
<comment type="similarity">
    <text evidence="1 4">Belongs to the V-ATPase D subunit family.</text>
</comment>
<reference evidence="7" key="3">
    <citation type="submission" date="2021-05" db="EMBL/GenBank/DDBJ databases">
        <title>Protein family content uncovers lineage relationships and bacterial pathway maintenance mechanisms in DPANN archaea.</title>
        <authorList>
            <person name="Castelle C.J."/>
            <person name="Meheust R."/>
            <person name="Jaffe A.L."/>
            <person name="Seitz K."/>
            <person name="Gong X."/>
            <person name="Baker B.J."/>
            <person name="Banfield J.F."/>
        </authorList>
    </citation>
    <scope>NUCLEOTIDE SEQUENCE</scope>
    <source>
        <strain evidence="7">RIFCSPLOWO2_01_FULL_58_19</strain>
    </source>
</reference>
<dbReference type="NCBIfam" id="NF001545">
    <property type="entry name" value="PRK00373.1-4"/>
    <property type="match status" value="1"/>
</dbReference>
<reference evidence="8" key="1">
    <citation type="journal article" date="2020" name="bioRxiv">
        <title>A rank-normalized archaeal taxonomy based on genome phylogeny resolves widespread incomplete and uneven classifications.</title>
        <authorList>
            <person name="Rinke C."/>
            <person name="Chuvochina M."/>
            <person name="Mussig A.J."/>
            <person name="Chaumeil P.-A."/>
            <person name="Waite D.W."/>
            <person name="Whitman W.B."/>
            <person name="Parks D.H."/>
            <person name="Hugenholtz P."/>
        </authorList>
    </citation>
    <scope>NUCLEOTIDE SEQUENCE [LARGE SCALE GENOMIC DNA]</scope>
</reference>
<comment type="caution">
    <text evidence="6">The sequence shown here is derived from an EMBL/GenBank/DDBJ whole genome shotgun (WGS) entry which is preliminary data.</text>
</comment>
<dbReference type="GO" id="GO:0005524">
    <property type="term" value="F:ATP binding"/>
    <property type="evidence" value="ECO:0007669"/>
    <property type="project" value="UniProtKB-UniRule"/>
</dbReference>
<feature type="coiled-coil region" evidence="5">
    <location>
        <begin position="146"/>
        <end position="195"/>
    </location>
</feature>
<evidence type="ECO:0000256" key="3">
    <source>
        <dbReference type="ARBA" id="ARBA00023065"/>
    </source>
</evidence>
<dbReference type="GO" id="GO:0046961">
    <property type="term" value="F:proton-transporting ATPase activity, rotational mechanism"/>
    <property type="evidence" value="ECO:0007669"/>
    <property type="project" value="InterPro"/>
</dbReference>
<dbReference type="HAMAP" id="MF_00271">
    <property type="entry name" value="ATP_synth_D_arch"/>
    <property type="match status" value="1"/>
</dbReference>
<dbReference type="InterPro" id="IPR002699">
    <property type="entry name" value="V_ATPase_D"/>
</dbReference>
<gene>
    <name evidence="4" type="primary">atpD</name>
    <name evidence="6" type="ORF">HA252_04730</name>
    <name evidence="7" type="ORF">J4203_06245</name>
</gene>
<dbReference type="AlphaFoldDB" id="A0A7J4JFZ4"/>
<dbReference type="EMBL" id="DUGH01000114">
    <property type="protein sequence ID" value="HIH16683.1"/>
    <property type="molecule type" value="Genomic_DNA"/>
</dbReference>
<keyword evidence="3 4" id="KW-0406">Ion transport</keyword>
<proteinExistence type="inferred from homology"/>
<dbReference type="GO" id="GO:0042777">
    <property type="term" value="P:proton motive force-driven plasma membrane ATP synthesis"/>
    <property type="evidence" value="ECO:0007669"/>
    <property type="project" value="UniProtKB-UniRule"/>
</dbReference>
<name>A0A7J4JFZ4_9ARCH</name>
<evidence type="ECO:0000256" key="5">
    <source>
        <dbReference type="SAM" id="Coils"/>
    </source>
</evidence>
<keyword evidence="4" id="KW-1003">Cell membrane</keyword>
<evidence type="ECO:0000256" key="2">
    <source>
        <dbReference type="ARBA" id="ARBA00022448"/>
    </source>
</evidence>
<reference evidence="7" key="2">
    <citation type="submission" date="2021-03" db="EMBL/GenBank/DDBJ databases">
        <authorList>
            <person name="Jaffe A."/>
        </authorList>
    </citation>
    <scope>NUCLEOTIDE SEQUENCE</scope>
    <source>
        <strain evidence="7">RIFCSPLOWO2_01_FULL_58_19</strain>
    </source>
</reference>
<comment type="function">
    <text evidence="4">Component of the A-type ATP synthase that produces ATP from ADP in the presence of a proton gradient across the membrane.</text>
</comment>
<evidence type="ECO:0000313" key="7">
    <source>
        <dbReference type="EMBL" id="MBS3063444.1"/>
    </source>
</evidence>
<comment type="subunit">
    <text evidence="4">Has multiple subunits with at least A(3), B(3), C, D, E, F, H, I and proteolipid K(x).</text>
</comment>
<keyword evidence="4" id="KW-0066">ATP synthesis</keyword>
<evidence type="ECO:0000313" key="6">
    <source>
        <dbReference type="EMBL" id="HIH16683.1"/>
    </source>
</evidence>
<dbReference type="GO" id="GO:0046933">
    <property type="term" value="F:proton-transporting ATP synthase activity, rotational mechanism"/>
    <property type="evidence" value="ECO:0007669"/>
    <property type="project" value="UniProtKB-UniRule"/>
</dbReference>
<evidence type="ECO:0000256" key="4">
    <source>
        <dbReference type="HAMAP-Rule" id="MF_00271"/>
    </source>
</evidence>